<dbReference type="InterPro" id="IPR040961">
    <property type="entry name" value="CSN5_C"/>
</dbReference>
<dbReference type="Gene3D" id="3.40.140.10">
    <property type="entry name" value="Cytidine Deaminase, domain 2"/>
    <property type="match status" value="1"/>
</dbReference>
<evidence type="ECO:0000256" key="4">
    <source>
        <dbReference type="ARBA" id="ARBA00022790"/>
    </source>
</evidence>
<keyword evidence="6" id="KW-0862">Zinc</keyword>
<evidence type="ECO:0000313" key="9">
    <source>
        <dbReference type="EMBL" id="CAE0245079.1"/>
    </source>
</evidence>
<dbReference type="EMBL" id="HBIB01011223">
    <property type="protein sequence ID" value="CAE0245079.1"/>
    <property type="molecule type" value="Transcribed_RNA"/>
</dbReference>
<evidence type="ECO:0000259" key="8">
    <source>
        <dbReference type="PROSITE" id="PS50249"/>
    </source>
</evidence>
<keyword evidence="5" id="KW-0378">Hydrolase</keyword>
<proteinExistence type="inferred from homology"/>
<reference evidence="9" key="1">
    <citation type="submission" date="2021-01" db="EMBL/GenBank/DDBJ databases">
        <authorList>
            <person name="Corre E."/>
            <person name="Pelletier E."/>
            <person name="Niang G."/>
            <person name="Scheremetjew M."/>
            <person name="Finn R."/>
            <person name="Kale V."/>
            <person name="Holt S."/>
            <person name="Cochrane G."/>
            <person name="Meng A."/>
            <person name="Brown T."/>
            <person name="Cohen L."/>
        </authorList>
    </citation>
    <scope>NUCLEOTIDE SEQUENCE</scope>
    <source>
        <strain evidence="9">NIES-2562</strain>
    </source>
</reference>
<dbReference type="FunFam" id="3.40.140.10:FF:000003">
    <property type="entry name" value="COP9 signalosome complex subunit 5"/>
    <property type="match status" value="1"/>
</dbReference>
<dbReference type="InterPro" id="IPR000555">
    <property type="entry name" value="JAMM/MPN+_dom"/>
</dbReference>
<dbReference type="Pfam" id="PF18323">
    <property type="entry name" value="CSN5_C"/>
    <property type="match status" value="1"/>
</dbReference>
<evidence type="ECO:0000256" key="6">
    <source>
        <dbReference type="ARBA" id="ARBA00022833"/>
    </source>
</evidence>
<evidence type="ECO:0000256" key="7">
    <source>
        <dbReference type="ARBA" id="ARBA00023049"/>
    </source>
</evidence>
<sequence>MAETGQVESSKTAAAVDAELRAKRPWRTDPHYFEKVQVSSLALLKMAMHAREGEPLEVMGLLQGKVAEKTFIVTDAFALPVEGTETRVNAGAGANEFMVEYMSGSKDAGDEKAVVGWYHSHPGYGCWLSGIDVSTQMLQQTYQDPYVAIVIDPTRTAATGRVEIGAFRTYPENYTPPSSEESAYQSIPLNKIEDFGVHCKRYYPVDVSFFRSDVDEAVLPLLWNKYWISVLSSSPLHSNAEYTANRINDLRKKLSEVEQGLFHGSGLGGREFFADASKGKAKEHKIGQASADAAKLSSEILSSSAIEYNKMKLFSFK</sequence>
<evidence type="ECO:0000256" key="1">
    <source>
        <dbReference type="ARBA" id="ARBA00006008"/>
    </source>
</evidence>
<accession>A0A7S3G128</accession>
<keyword evidence="2" id="KW-0645">Protease</keyword>
<comment type="similarity">
    <text evidence="1">Belongs to the peptidase M67A family. CSN5 subfamily.</text>
</comment>
<dbReference type="GO" id="GO:0046872">
    <property type="term" value="F:metal ion binding"/>
    <property type="evidence" value="ECO:0007669"/>
    <property type="project" value="UniProtKB-KW"/>
</dbReference>
<gene>
    <name evidence="9" type="ORF">PBIL07802_LOCUS7259</name>
</gene>
<evidence type="ECO:0000256" key="3">
    <source>
        <dbReference type="ARBA" id="ARBA00022723"/>
    </source>
</evidence>
<dbReference type="PANTHER" id="PTHR10410">
    <property type="entry name" value="EUKARYOTIC TRANSLATION INITIATION FACTOR 3 -RELATED"/>
    <property type="match status" value="1"/>
</dbReference>
<keyword evidence="4" id="KW-0736">Signalosome</keyword>
<dbReference type="CDD" id="cd08069">
    <property type="entry name" value="MPN_RPN11_CSN5"/>
    <property type="match status" value="1"/>
</dbReference>
<dbReference type="SUPFAM" id="SSF102712">
    <property type="entry name" value="JAB1/MPN domain"/>
    <property type="match status" value="1"/>
</dbReference>
<keyword evidence="3" id="KW-0479">Metal-binding</keyword>
<dbReference type="InterPro" id="IPR050242">
    <property type="entry name" value="JAMM_MPN+_peptidase_M67A"/>
</dbReference>
<evidence type="ECO:0000256" key="2">
    <source>
        <dbReference type="ARBA" id="ARBA00022670"/>
    </source>
</evidence>
<dbReference type="InterPro" id="IPR037518">
    <property type="entry name" value="MPN"/>
</dbReference>
<protein>
    <recommendedName>
        <fullName evidence="8">MPN domain-containing protein</fullName>
    </recommendedName>
</protein>
<dbReference type="PROSITE" id="PS50249">
    <property type="entry name" value="MPN"/>
    <property type="match status" value="1"/>
</dbReference>
<name>A0A7S3G128_9EUKA</name>
<evidence type="ECO:0000256" key="5">
    <source>
        <dbReference type="ARBA" id="ARBA00022801"/>
    </source>
</evidence>
<organism evidence="9">
    <name type="scientific">Palpitomonas bilix</name>
    <dbReference type="NCBI Taxonomy" id="652834"/>
    <lineage>
        <taxon>Eukaryota</taxon>
        <taxon>Eukaryota incertae sedis</taxon>
    </lineage>
</organism>
<dbReference type="SMART" id="SM00232">
    <property type="entry name" value="JAB_MPN"/>
    <property type="match status" value="1"/>
</dbReference>
<dbReference type="Pfam" id="PF01398">
    <property type="entry name" value="JAB"/>
    <property type="match status" value="1"/>
</dbReference>
<feature type="domain" description="MPN" evidence="8">
    <location>
        <begin position="36"/>
        <end position="173"/>
    </location>
</feature>
<dbReference type="AlphaFoldDB" id="A0A7S3G128"/>
<dbReference type="GO" id="GO:0006508">
    <property type="term" value="P:proteolysis"/>
    <property type="evidence" value="ECO:0007669"/>
    <property type="project" value="UniProtKB-KW"/>
</dbReference>
<dbReference type="GO" id="GO:0008180">
    <property type="term" value="C:COP9 signalosome"/>
    <property type="evidence" value="ECO:0007669"/>
    <property type="project" value="UniProtKB-KW"/>
</dbReference>
<dbReference type="GO" id="GO:0008237">
    <property type="term" value="F:metallopeptidase activity"/>
    <property type="evidence" value="ECO:0007669"/>
    <property type="project" value="UniProtKB-KW"/>
</dbReference>
<keyword evidence="7" id="KW-0482">Metalloprotease</keyword>